<gene>
    <name evidence="2" type="ORF">X975_25791</name>
</gene>
<keyword evidence="3" id="KW-1185">Reference proteome</keyword>
<dbReference type="Proteomes" id="UP000054359">
    <property type="component" value="Unassembled WGS sequence"/>
</dbReference>
<dbReference type="AlphaFoldDB" id="A0A087U830"/>
<dbReference type="EMBL" id="KK118641">
    <property type="protein sequence ID" value="KFM73519.1"/>
    <property type="molecule type" value="Genomic_DNA"/>
</dbReference>
<evidence type="ECO:0000256" key="1">
    <source>
        <dbReference type="SAM" id="MobiDB-lite"/>
    </source>
</evidence>
<feature type="non-terminal residue" evidence="2">
    <location>
        <position position="39"/>
    </location>
</feature>
<name>A0A087U830_STEMI</name>
<protein>
    <submittedName>
        <fullName evidence="2">Uncharacterized protein</fullName>
    </submittedName>
</protein>
<reference evidence="2 3" key="1">
    <citation type="submission" date="2013-11" db="EMBL/GenBank/DDBJ databases">
        <title>Genome sequencing of Stegodyphus mimosarum.</title>
        <authorList>
            <person name="Bechsgaard J."/>
        </authorList>
    </citation>
    <scope>NUCLEOTIDE SEQUENCE [LARGE SCALE GENOMIC DNA]</scope>
</reference>
<evidence type="ECO:0000313" key="2">
    <source>
        <dbReference type="EMBL" id="KFM73519.1"/>
    </source>
</evidence>
<proteinExistence type="predicted"/>
<feature type="compositionally biased region" description="Pro residues" evidence="1">
    <location>
        <begin position="29"/>
        <end position="39"/>
    </location>
</feature>
<feature type="region of interest" description="Disordered" evidence="1">
    <location>
        <begin position="1"/>
        <end position="39"/>
    </location>
</feature>
<evidence type="ECO:0000313" key="3">
    <source>
        <dbReference type="Proteomes" id="UP000054359"/>
    </source>
</evidence>
<sequence length="39" mass="3776">MSSMNSSANSSATSLSAEAFSPVSTGAAPSPPSLHKPAI</sequence>
<feature type="compositionally biased region" description="Low complexity" evidence="1">
    <location>
        <begin position="1"/>
        <end position="19"/>
    </location>
</feature>
<organism evidence="2 3">
    <name type="scientific">Stegodyphus mimosarum</name>
    <name type="common">African social velvet spider</name>
    <dbReference type="NCBI Taxonomy" id="407821"/>
    <lineage>
        <taxon>Eukaryota</taxon>
        <taxon>Metazoa</taxon>
        <taxon>Ecdysozoa</taxon>
        <taxon>Arthropoda</taxon>
        <taxon>Chelicerata</taxon>
        <taxon>Arachnida</taxon>
        <taxon>Araneae</taxon>
        <taxon>Araneomorphae</taxon>
        <taxon>Entelegynae</taxon>
        <taxon>Eresoidea</taxon>
        <taxon>Eresidae</taxon>
        <taxon>Stegodyphus</taxon>
    </lineage>
</organism>
<accession>A0A087U830</accession>